<dbReference type="Gene3D" id="2.40.10.10">
    <property type="entry name" value="Trypsin-like serine proteases"/>
    <property type="match status" value="1"/>
</dbReference>
<evidence type="ECO:0000256" key="1">
    <source>
        <dbReference type="SAM" id="Phobius"/>
    </source>
</evidence>
<accession>A0A0L7LAS9</accession>
<dbReference type="InterPro" id="IPR009003">
    <property type="entry name" value="Peptidase_S1_PA"/>
</dbReference>
<gene>
    <name evidence="2" type="ORF">OBRU01_12023</name>
</gene>
<name>A0A0L7LAS9_OPEBR</name>
<evidence type="ECO:0000313" key="2">
    <source>
        <dbReference type="EMBL" id="KOB72588.1"/>
    </source>
</evidence>
<sequence>MRTELGVVYFLSQAMMFCVGTLIEAHVVLTPASCVFGEKHKFNLSIFPGYNHSQRWTHCAADNIALLVFDKEYSFHSKEDGMDYVVNRIRYLSSANNVKTRVGDKSCRYYGWGSRRNDDLGSILVCSGFAEGMMTSRLIDRPCGVGFLDLANYNKFLTCGVDDARDVIGAFASEAFDYSTPKPPAVKILITPPPLNNTPKDIETIKTVVKEEVQAEAEA</sequence>
<organism evidence="2 3">
    <name type="scientific">Operophtera brumata</name>
    <name type="common">Winter moth</name>
    <name type="synonym">Phalaena brumata</name>
    <dbReference type="NCBI Taxonomy" id="104452"/>
    <lineage>
        <taxon>Eukaryota</taxon>
        <taxon>Metazoa</taxon>
        <taxon>Ecdysozoa</taxon>
        <taxon>Arthropoda</taxon>
        <taxon>Hexapoda</taxon>
        <taxon>Insecta</taxon>
        <taxon>Pterygota</taxon>
        <taxon>Neoptera</taxon>
        <taxon>Endopterygota</taxon>
        <taxon>Lepidoptera</taxon>
        <taxon>Glossata</taxon>
        <taxon>Ditrysia</taxon>
        <taxon>Geometroidea</taxon>
        <taxon>Geometridae</taxon>
        <taxon>Larentiinae</taxon>
        <taxon>Operophtera</taxon>
    </lineage>
</organism>
<dbReference type="Proteomes" id="UP000037510">
    <property type="component" value="Unassembled WGS sequence"/>
</dbReference>
<reference evidence="2 3" key="1">
    <citation type="journal article" date="2015" name="Genome Biol. Evol.">
        <title>The genome of winter moth (Operophtera brumata) provides a genomic perspective on sexual dimorphism and phenology.</title>
        <authorList>
            <person name="Derks M.F."/>
            <person name="Smit S."/>
            <person name="Salis L."/>
            <person name="Schijlen E."/>
            <person name="Bossers A."/>
            <person name="Mateman C."/>
            <person name="Pijl A.S."/>
            <person name="de Ridder D."/>
            <person name="Groenen M.A."/>
            <person name="Visser M.E."/>
            <person name="Megens H.J."/>
        </authorList>
    </citation>
    <scope>NUCLEOTIDE SEQUENCE [LARGE SCALE GENOMIC DNA]</scope>
    <source>
        <strain evidence="2">WM2013NL</strain>
        <tissue evidence="2">Head and thorax</tissue>
    </source>
</reference>
<keyword evidence="3" id="KW-1185">Reference proteome</keyword>
<comment type="caution">
    <text evidence="2">The sequence shown here is derived from an EMBL/GenBank/DDBJ whole genome shotgun (WGS) entry which is preliminary data.</text>
</comment>
<dbReference type="AlphaFoldDB" id="A0A0L7LAS9"/>
<keyword evidence="1" id="KW-0472">Membrane</keyword>
<keyword evidence="1" id="KW-1133">Transmembrane helix</keyword>
<keyword evidence="1" id="KW-0812">Transmembrane</keyword>
<dbReference type="InterPro" id="IPR043504">
    <property type="entry name" value="Peptidase_S1_PA_chymotrypsin"/>
</dbReference>
<feature type="transmembrane region" description="Helical" evidence="1">
    <location>
        <begin position="7"/>
        <end position="29"/>
    </location>
</feature>
<protein>
    <submittedName>
        <fullName evidence="2">Putative tryptase 5</fullName>
    </submittedName>
</protein>
<dbReference type="SUPFAM" id="SSF50494">
    <property type="entry name" value="Trypsin-like serine proteases"/>
    <property type="match status" value="1"/>
</dbReference>
<proteinExistence type="predicted"/>
<evidence type="ECO:0000313" key="3">
    <source>
        <dbReference type="Proteomes" id="UP000037510"/>
    </source>
</evidence>
<dbReference type="EMBL" id="JTDY01001898">
    <property type="protein sequence ID" value="KOB72588.1"/>
    <property type="molecule type" value="Genomic_DNA"/>
</dbReference>